<dbReference type="PANTHER" id="PTHR44858:SF1">
    <property type="entry name" value="UDP-N-ACETYLGLUCOSAMINE--PEPTIDE N-ACETYLGLUCOSAMINYLTRANSFERASE SPINDLY-RELATED"/>
    <property type="match status" value="1"/>
</dbReference>
<dbReference type="PROSITE" id="PS50005">
    <property type="entry name" value="TPR"/>
    <property type="match status" value="1"/>
</dbReference>
<dbReference type="Pfam" id="PF13414">
    <property type="entry name" value="TPR_11"/>
    <property type="match status" value="1"/>
</dbReference>
<dbReference type="Gene3D" id="1.25.40.10">
    <property type="entry name" value="Tetratricopeptide repeat domain"/>
    <property type="match status" value="1"/>
</dbReference>
<feature type="compositionally biased region" description="Low complexity" evidence="4">
    <location>
        <begin position="240"/>
        <end position="258"/>
    </location>
</feature>
<dbReference type="RefSeq" id="WP_273947930.1">
    <property type="nucleotide sequence ID" value="NZ_JAQSIP010000001.1"/>
</dbReference>
<evidence type="ECO:0000313" key="7">
    <source>
        <dbReference type="EMBL" id="MDD0837084.1"/>
    </source>
</evidence>
<sequence length="372" mass="38654">MTLARCTVPARLRMLALAALMGASFGVHADDYGDVTQLLRAGKTSEALARADQYLAGKPKDPQMRFIKGVIQSEAGKPNDAINTFTALTQEFPELPEPYNNLAVLYASQNQYDKARTALEMAIRTNPSYATAHENLGDVYAKLASQAYSKALQLDSSNTAAIQPKLALIRDLFTPTGKPGAKPATPTPAPAPAPVAAAPKPAPAPAPAPTPAPAPAAAAPSPAPAPSAAPAAAPTPAPAPAATAAPAPAPAAPAASGASGAEKDVEAAVRHWATVWSARDVSAYLAAYGKDFDPPGKMNRKAWEEERRARILGKARISVKLQDLSVSVSGGKATARFRQEYSADTLNVASRKTLDLVKAGDRWVIVRESTGG</sequence>
<dbReference type="SUPFAM" id="SSF48452">
    <property type="entry name" value="TPR-like"/>
    <property type="match status" value="1"/>
</dbReference>
<feature type="domain" description="Cds6 C-terminal" evidence="6">
    <location>
        <begin position="265"/>
        <end position="368"/>
    </location>
</feature>
<dbReference type="Pfam" id="PF24125">
    <property type="entry name" value="Cds6_C"/>
    <property type="match status" value="1"/>
</dbReference>
<evidence type="ECO:0000256" key="1">
    <source>
        <dbReference type="ARBA" id="ARBA00022737"/>
    </source>
</evidence>
<keyword evidence="5" id="KW-0732">Signal</keyword>
<feature type="chain" id="PRO_5045132634" evidence="5">
    <location>
        <begin position="30"/>
        <end position="372"/>
    </location>
</feature>
<gene>
    <name evidence="7" type="ORF">PSQ40_00720</name>
</gene>
<dbReference type="InterPro" id="IPR050498">
    <property type="entry name" value="Ycf3"/>
</dbReference>
<evidence type="ECO:0000256" key="5">
    <source>
        <dbReference type="SAM" id="SignalP"/>
    </source>
</evidence>
<evidence type="ECO:0000256" key="3">
    <source>
        <dbReference type="PROSITE-ProRule" id="PRU00339"/>
    </source>
</evidence>
<evidence type="ECO:0000313" key="8">
    <source>
        <dbReference type="Proteomes" id="UP001528673"/>
    </source>
</evidence>
<feature type="region of interest" description="Disordered" evidence="4">
    <location>
        <begin position="173"/>
        <end position="258"/>
    </location>
</feature>
<keyword evidence="1" id="KW-0677">Repeat</keyword>
<feature type="signal peptide" evidence="5">
    <location>
        <begin position="1"/>
        <end position="29"/>
    </location>
</feature>
<dbReference type="InterPro" id="IPR019734">
    <property type="entry name" value="TPR_rpt"/>
</dbReference>
<dbReference type="Gene3D" id="3.10.450.50">
    <property type="match status" value="1"/>
</dbReference>
<name>A0ABT5MUR0_9BURK</name>
<dbReference type="SUPFAM" id="SSF54427">
    <property type="entry name" value="NTF2-like"/>
    <property type="match status" value="1"/>
</dbReference>
<dbReference type="Proteomes" id="UP001528673">
    <property type="component" value="Unassembled WGS sequence"/>
</dbReference>
<dbReference type="SMART" id="SM00028">
    <property type="entry name" value="TPR"/>
    <property type="match status" value="3"/>
</dbReference>
<proteinExistence type="predicted"/>
<evidence type="ECO:0000256" key="2">
    <source>
        <dbReference type="ARBA" id="ARBA00022803"/>
    </source>
</evidence>
<evidence type="ECO:0000256" key="4">
    <source>
        <dbReference type="SAM" id="MobiDB-lite"/>
    </source>
</evidence>
<feature type="repeat" description="TPR" evidence="3">
    <location>
        <begin position="96"/>
        <end position="129"/>
    </location>
</feature>
<dbReference type="InterPro" id="IPR032710">
    <property type="entry name" value="NTF2-like_dom_sf"/>
</dbReference>
<feature type="compositionally biased region" description="Pro residues" evidence="4">
    <location>
        <begin position="221"/>
        <end position="239"/>
    </location>
</feature>
<comment type="caution">
    <text evidence="7">The sequence shown here is derived from an EMBL/GenBank/DDBJ whole genome shotgun (WGS) entry which is preliminary data.</text>
</comment>
<organism evidence="7 8">
    <name type="scientific">Curvibacter cyanobacteriorum</name>
    <dbReference type="NCBI Taxonomy" id="3026422"/>
    <lineage>
        <taxon>Bacteria</taxon>
        <taxon>Pseudomonadati</taxon>
        <taxon>Pseudomonadota</taxon>
        <taxon>Betaproteobacteria</taxon>
        <taxon>Burkholderiales</taxon>
        <taxon>Comamonadaceae</taxon>
        <taxon>Curvibacter</taxon>
    </lineage>
</organism>
<reference evidence="7 8" key="1">
    <citation type="submission" date="2023-02" db="EMBL/GenBank/DDBJ databases">
        <title>Bacterial whole genomic sequence of Curvibacter sp. HBC61.</title>
        <authorList>
            <person name="Le V."/>
            <person name="Ko S.-R."/>
            <person name="Ahn C.-Y."/>
            <person name="Oh H.-M."/>
        </authorList>
    </citation>
    <scope>NUCLEOTIDE SEQUENCE [LARGE SCALE GENOMIC DNA]</scope>
    <source>
        <strain evidence="7 8">HBC61</strain>
    </source>
</reference>
<dbReference type="InterPro" id="IPR056203">
    <property type="entry name" value="Cds6_C"/>
</dbReference>
<feature type="compositionally biased region" description="Low complexity" evidence="4">
    <location>
        <begin position="174"/>
        <end position="184"/>
    </location>
</feature>
<dbReference type="EMBL" id="JAQSIP010000001">
    <property type="protein sequence ID" value="MDD0837084.1"/>
    <property type="molecule type" value="Genomic_DNA"/>
</dbReference>
<evidence type="ECO:0000259" key="6">
    <source>
        <dbReference type="Pfam" id="PF24125"/>
    </source>
</evidence>
<keyword evidence="2 3" id="KW-0802">TPR repeat</keyword>
<protein>
    <submittedName>
        <fullName evidence="7">Tetratricopeptide repeat protein</fullName>
    </submittedName>
</protein>
<feature type="compositionally biased region" description="Pro residues" evidence="4">
    <location>
        <begin position="200"/>
        <end position="214"/>
    </location>
</feature>
<dbReference type="PANTHER" id="PTHR44858">
    <property type="entry name" value="TETRATRICOPEPTIDE REPEAT PROTEIN 6"/>
    <property type="match status" value="1"/>
</dbReference>
<accession>A0ABT5MUR0</accession>
<dbReference type="InterPro" id="IPR011990">
    <property type="entry name" value="TPR-like_helical_dom_sf"/>
</dbReference>
<dbReference type="Pfam" id="PF13432">
    <property type="entry name" value="TPR_16"/>
    <property type="match status" value="1"/>
</dbReference>
<keyword evidence="8" id="KW-1185">Reference proteome</keyword>